<feature type="region of interest" description="Disordered" evidence="1">
    <location>
        <begin position="163"/>
        <end position="203"/>
    </location>
</feature>
<dbReference type="STRING" id="554155.C5FFF3"/>
<evidence type="ECO:0000313" key="3">
    <source>
        <dbReference type="Proteomes" id="UP000002035"/>
    </source>
</evidence>
<sequence>MNQGHFLNDILGLEDEFYAEGHTLGTLDGTRAGFNEGSVFAIENGFEKFQTIGRLYGKGIIWAKRLPNRQEMLRSTPQLAHKSNDEVQHAKSNTTLSVAPDIKPIPAQDLPSLPCNPRLEKHIAVYLSLVNPLTLSMENKEEAVADFDDRLKKAVAKARVIEKMAGEPSEHTSQSSRGASNIEDIGSLPIDLPGNQKPRNSTPYYNSLQTIQFTELNHNGQNITPPMVHFDWERERLRENEQYAFDWSLDDSPVYH</sequence>
<evidence type="ECO:0000256" key="1">
    <source>
        <dbReference type="SAM" id="MobiDB-lite"/>
    </source>
</evidence>
<proteinExistence type="predicted"/>
<name>C5FFF3_ARTOC</name>
<dbReference type="AlphaFoldDB" id="C5FFF3"/>
<reference evidence="3" key="1">
    <citation type="journal article" date="2012" name="MBio">
        <title>Comparative genome analysis of Trichophyton rubrum and related dermatophytes reveals candidate genes involved in infection.</title>
        <authorList>
            <person name="Martinez D.A."/>
            <person name="Oliver B.G."/>
            <person name="Graeser Y."/>
            <person name="Goldberg J.M."/>
            <person name="Li W."/>
            <person name="Martinez-Rossi N.M."/>
            <person name="Monod M."/>
            <person name="Shelest E."/>
            <person name="Barton R.C."/>
            <person name="Birch E."/>
            <person name="Brakhage A.A."/>
            <person name="Chen Z."/>
            <person name="Gurr S.J."/>
            <person name="Heiman D."/>
            <person name="Heitman J."/>
            <person name="Kosti I."/>
            <person name="Rossi A."/>
            <person name="Saif S."/>
            <person name="Samalova M."/>
            <person name="Saunders C.W."/>
            <person name="Shea T."/>
            <person name="Summerbell R.C."/>
            <person name="Xu J."/>
            <person name="Young S."/>
            <person name="Zeng Q."/>
            <person name="Birren B.W."/>
            <person name="Cuomo C.A."/>
            <person name="White T.C."/>
        </authorList>
    </citation>
    <scope>NUCLEOTIDE SEQUENCE [LARGE SCALE GENOMIC DNA]</scope>
    <source>
        <strain evidence="3">ATCC MYA-4605 / CBS 113480</strain>
    </source>
</reference>
<dbReference type="PANTHER" id="PTHR28532:SF1">
    <property type="entry name" value="ORAL CANCER OVEREXPRESSED 1"/>
    <property type="match status" value="1"/>
</dbReference>
<dbReference type="eggNOG" id="ENOG502S9TX">
    <property type="taxonomic scope" value="Eukaryota"/>
</dbReference>
<protein>
    <submittedName>
        <fullName evidence="2">DUF1715 domain-containing protein</fullName>
    </submittedName>
</protein>
<dbReference type="GeneID" id="9228942"/>
<accession>C5FFF3</accession>
<dbReference type="RefSeq" id="XP_002851321.1">
    <property type="nucleotide sequence ID" value="XM_002851275.1"/>
</dbReference>
<gene>
    <name evidence="2" type="ORF">MCYG_01425</name>
</gene>
<dbReference type="PANTHER" id="PTHR28532">
    <property type="entry name" value="GEO13458P1"/>
    <property type="match status" value="1"/>
</dbReference>
<dbReference type="OMA" id="WANRIPK"/>
<keyword evidence="3" id="KW-1185">Reference proteome</keyword>
<dbReference type="OrthoDB" id="48036at2759"/>
<evidence type="ECO:0000313" key="2">
    <source>
        <dbReference type="EMBL" id="EEQ28537.1"/>
    </source>
</evidence>
<dbReference type="Proteomes" id="UP000002035">
    <property type="component" value="Unassembled WGS sequence"/>
</dbReference>
<dbReference type="InterPro" id="IPR052436">
    <property type="entry name" value="LTO1_adapter"/>
</dbReference>
<dbReference type="VEuPathDB" id="FungiDB:MCYG_01425"/>
<dbReference type="HOGENOM" id="CLU_093235_0_0_1"/>
<dbReference type="EMBL" id="DS995701">
    <property type="protein sequence ID" value="EEQ28537.1"/>
    <property type="molecule type" value="Genomic_DNA"/>
</dbReference>
<organism evidence="2 3">
    <name type="scientific">Arthroderma otae (strain ATCC MYA-4605 / CBS 113480)</name>
    <name type="common">Microsporum canis</name>
    <dbReference type="NCBI Taxonomy" id="554155"/>
    <lineage>
        <taxon>Eukaryota</taxon>
        <taxon>Fungi</taxon>
        <taxon>Dikarya</taxon>
        <taxon>Ascomycota</taxon>
        <taxon>Pezizomycotina</taxon>
        <taxon>Eurotiomycetes</taxon>
        <taxon>Eurotiomycetidae</taxon>
        <taxon>Onygenales</taxon>
        <taxon>Arthrodermataceae</taxon>
        <taxon>Microsporum</taxon>
    </lineage>
</organism>